<name>A0ABV1H7R9_9FIRM</name>
<evidence type="ECO:0000313" key="4">
    <source>
        <dbReference type="Proteomes" id="UP001546774"/>
    </source>
</evidence>
<dbReference type="Gene3D" id="3.30.70.1950">
    <property type="match status" value="1"/>
</dbReference>
<dbReference type="Pfam" id="PF05389">
    <property type="entry name" value="MecA"/>
    <property type="match status" value="1"/>
</dbReference>
<comment type="similarity">
    <text evidence="1">Belongs to the MecA family.</text>
</comment>
<keyword evidence="4" id="KW-1185">Reference proteome</keyword>
<dbReference type="PANTHER" id="PTHR39161">
    <property type="entry name" value="ADAPTER PROTEIN MECA"/>
    <property type="match status" value="1"/>
</dbReference>
<evidence type="ECO:0000256" key="1">
    <source>
        <dbReference type="ARBA" id="ARBA00005397"/>
    </source>
</evidence>
<evidence type="ECO:0000313" key="3">
    <source>
        <dbReference type="EMBL" id="MEQ2555736.1"/>
    </source>
</evidence>
<protein>
    <submittedName>
        <fullName evidence="3">Adaptor protein MecA</fullName>
    </submittedName>
</protein>
<reference evidence="3" key="1">
    <citation type="submission" date="2024-03" db="EMBL/GenBank/DDBJ databases">
        <title>Human intestinal bacterial collection.</title>
        <authorList>
            <person name="Pauvert C."/>
            <person name="Hitch T.C.A."/>
            <person name="Clavel T."/>
        </authorList>
    </citation>
    <scope>NUCLEOTIDE SEQUENCE [LARGE SCALE GENOMIC DNA]</scope>
    <source>
        <strain evidence="3">CLA-AA-H89B</strain>
    </source>
</reference>
<dbReference type="EMBL" id="JBBMFS010000011">
    <property type="protein sequence ID" value="MEQ2555736.1"/>
    <property type="molecule type" value="Genomic_DNA"/>
</dbReference>
<feature type="region of interest" description="Disordered" evidence="2">
    <location>
        <begin position="162"/>
        <end position="184"/>
    </location>
</feature>
<dbReference type="InterPro" id="IPR038471">
    <property type="entry name" value="MecA_C_sf"/>
</dbReference>
<comment type="caution">
    <text evidence="3">The sequence shown here is derived from an EMBL/GenBank/DDBJ whole genome shotgun (WGS) entry which is preliminary data.</text>
</comment>
<sequence>MKIEKLSENQIRCTLNKSDLAARQLKISELAYGSEKAKKLFQDMMQQASYEFGFEAEDIPLMIEAIPVSADCIVLIVTKVDDPEELDTRFSKFSPSDPDDDYEDYDYPYEDYDSMETIDASAAHALPSANDELNESDTDADSIKDDVLNIFSKLNDYLNKDSASGSKGTGTVPVPAANKPESSADTQKDAPVIRCFSFENLDAFSEAAKAVLPVYNDKSHLFKHTNGRYYVFLEKTRCSSVDFNKTCNILSEYGKKEYLPDSSLLFFTEHMDSIIKNRAIQVMAKL</sequence>
<evidence type="ECO:0000256" key="2">
    <source>
        <dbReference type="SAM" id="MobiDB-lite"/>
    </source>
</evidence>
<dbReference type="Proteomes" id="UP001546774">
    <property type="component" value="Unassembled WGS sequence"/>
</dbReference>
<dbReference type="InterPro" id="IPR008681">
    <property type="entry name" value="Neg-reg_MecA"/>
</dbReference>
<dbReference type="PANTHER" id="PTHR39161:SF2">
    <property type="entry name" value="ADAPTER PROTEIN MECA 2"/>
    <property type="match status" value="1"/>
</dbReference>
<proteinExistence type="inferred from homology"/>
<organism evidence="3 4">
    <name type="scientific">Lachnospira intestinalis</name>
    <dbReference type="NCBI Taxonomy" id="3133158"/>
    <lineage>
        <taxon>Bacteria</taxon>
        <taxon>Bacillati</taxon>
        <taxon>Bacillota</taxon>
        <taxon>Clostridia</taxon>
        <taxon>Lachnospirales</taxon>
        <taxon>Lachnospiraceae</taxon>
        <taxon>Lachnospira</taxon>
    </lineage>
</organism>
<accession>A0ABV1H7R9</accession>
<gene>
    <name evidence="3" type="ORF">WMO37_12095</name>
</gene>